<feature type="compositionally biased region" description="Basic and acidic residues" evidence="1">
    <location>
        <begin position="285"/>
        <end position="298"/>
    </location>
</feature>
<dbReference type="AlphaFoldDB" id="A0AAD7WVR5"/>
<dbReference type="Proteomes" id="UP001221898">
    <property type="component" value="Unassembled WGS sequence"/>
</dbReference>
<organism evidence="2 3">
    <name type="scientific">Aldrovandia affinis</name>
    <dbReference type="NCBI Taxonomy" id="143900"/>
    <lineage>
        <taxon>Eukaryota</taxon>
        <taxon>Metazoa</taxon>
        <taxon>Chordata</taxon>
        <taxon>Craniata</taxon>
        <taxon>Vertebrata</taxon>
        <taxon>Euteleostomi</taxon>
        <taxon>Actinopterygii</taxon>
        <taxon>Neopterygii</taxon>
        <taxon>Teleostei</taxon>
        <taxon>Notacanthiformes</taxon>
        <taxon>Halosauridae</taxon>
        <taxon>Aldrovandia</taxon>
    </lineage>
</organism>
<gene>
    <name evidence="2" type="ORF">AAFF_G00180770</name>
</gene>
<feature type="region of interest" description="Disordered" evidence="1">
    <location>
        <begin position="135"/>
        <end position="160"/>
    </location>
</feature>
<dbReference type="EMBL" id="JAINUG010000024">
    <property type="protein sequence ID" value="KAJ8411042.1"/>
    <property type="molecule type" value="Genomic_DNA"/>
</dbReference>
<keyword evidence="3" id="KW-1185">Reference proteome</keyword>
<evidence type="ECO:0000313" key="2">
    <source>
        <dbReference type="EMBL" id="KAJ8411042.1"/>
    </source>
</evidence>
<evidence type="ECO:0000256" key="1">
    <source>
        <dbReference type="SAM" id="MobiDB-lite"/>
    </source>
</evidence>
<reference evidence="2" key="1">
    <citation type="journal article" date="2023" name="Science">
        <title>Genome structures resolve the early diversification of teleost fishes.</title>
        <authorList>
            <person name="Parey E."/>
            <person name="Louis A."/>
            <person name="Montfort J."/>
            <person name="Bouchez O."/>
            <person name="Roques C."/>
            <person name="Iampietro C."/>
            <person name="Lluch J."/>
            <person name="Castinel A."/>
            <person name="Donnadieu C."/>
            <person name="Desvignes T."/>
            <person name="Floi Bucao C."/>
            <person name="Jouanno E."/>
            <person name="Wen M."/>
            <person name="Mejri S."/>
            <person name="Dirks R."/>
            <person name="Jansen H."/>
            <person name="Henkel C."/>
            <person name="Chen W.J."/>
            <person name="Zahm M."/>
            <person name="Cabau C."/>
            <person name="Klopp C."/>
            <person name="Thompson A.W."/>
            <person name="Robinson-Rechavi M."/>
            <person name="Braasch I."/>
            <person name="Lecointre G."/>
            <person name="Bobe J."/>
            <person name="Postlethwait J.H."/>
            <person name="Berthelot C."/>
            <person name="Roest Crollius H."/>
            <person name="Guiguen Y."/>
        </authorList>
    </citation>
    <scope>NUCLEOTIDE SEQUENCE</scope>
    <source>
        <strain evidence="2">NC1722</strain>
    </source>
</reference>
<comment type="caution">
    <text evidence="2">The sequence shown here is derived from an EMBL/GenBank/DDBJ whole genome shotgun (WGS) entry which is preliminary data.</text>
</comment>
<feature type="region of interest" description="Disordered" evidence="1">
    <location>
        <begin position="269"/>
        <end position="354"/>
    </location>
</feature>
<feature type="compositionally biased region" description="Basic and acidic residues" evidence="1">
    <location>
        <begin position="336"/>
        <end position="345"/>
    </location>
</feature>
<accession>A0AAD7WVR5</accession>
<sequence>MMAALEIAAVSAGASDSILEEKLQVVEDPEEKEVVMVEEPEENPAEVEDEMVVAPEEVVEAVEALSTEGTNGMEVAPAVEVEAGAVDPAEEMEKVDLAPLEAAAPSSAREPGEEILAEVLEAAAELVEVIPVSAAEEPHLESTPTLEEAEVRSVAAPTSEADVEEIAATVITEEAESTAAVEVELAGAPAPTGEEASLAEEPMATDEAEELTDTVVEQTETPVINETLAAASPSSSLEVAPVTEVVLGAVEPSEEAAAPPAGLEAQVAGEAMVEAESTLQPSPPAKEHETAVLEDAVKAESLSEEAETGPMLEETEAQIFTADIEPAEALSQTALENKEPEESGKTVKAGCQLM</sequence>
<protein>
    <submittedName>
        <fullName evidence="2">Uncharacterized protein</fullName>
    </submittedName>
</protein>
<evidence type="ECO:0000313" key="3">
    <source>
        <dbReference type="Proteomes" id="UP001221898"/>
    </source>
</evidence>
<proteinExistence type="predicted"/>
<name>A0AAD7WVR5_9TELE</name>